<comment type="caution">
    <text evidence="2">The sequence shown here is derived from an EMBL/GenBank/DDBJ whole genome shotgun (WGS) entry which is preliminary data.</text>
</comment>
<organism evidence="2 3">
    <name type="scientific">Corynebacterium felinum</name>
    <dbReference type="NCBI Taxonomy" id="131318"/>
    <lineage>
        <taxon>Bacteria</taxon>
        <taxon>Bacillati</taxon>
        <taxon>Actinomycetota</taxon>
        <taxon>Actinomycetes</taxon>
        <taxon>Mycobacteriales</taxon>
        <taxon>Corynebacteriaceae</taxon>
        <taxon>Corynebacterium</taxon>
    </lineage>
</organism>
<dbReference type="EMBL" id="JAVDYF010000001">
    <property type="protein sequence ID" value="MDR7355006.1"/>
    <property type="molecule type" value="Genomic_DNA"/>
</dbReference>
<keyword evidence="1" id="KW-1133">Transmembrane helix</keyword>
<keyword evidence="1" id="KW-0812">Transmembrane</keyword>
<name>A0ABU2B8R7_9CORY</name>
<keyword evidence="3" id="KW-1185">Reference proteome</keyword>
<evidence type="ECO:0000313" key="2">
    <source>
        <dbReference type="EMBL" id="MDR7355006.1"/>
    </source>
</evidence>
<keyword evidence="1" id="KW-0472">Membrane</keyword>
<dbReference type="Proteomes" id="UP001183619">
    <property type="component" value="Unassembled WGS sequence"/>
</dbReference>
<evidence type="ECO:0000256" key="1">
    <source>
        <dbReference type="SAM" id="Phobius"/>
    </source>
</evidence>
<protein>
    <recommendedName>
        <fullName evidence="4">DUF2771 domain-containing protein</fullName>
    </recommendedName>
</protein>
<evidence type="ECO:0000313" key="3">
    <source>
        <dbReference type="Proteomes" id="UP001183619"/>
    </source>
</evidence>
<accession>A0ABU2B8R7</accession>
<gene>
    <name evidence="2" type="ORF">J2S37_001544</name>
</gene>
<dbReference type="InterPro" id="IPR024495">
    <property type="entry name" value="DUF2771"/>
</dbReference>
<feature type="transmembrane region" description="Helical" evidence="1">
    <location>
        <begin position="12"/>
        <end position="33"/>
    </location>
</feature>
<dbReference type="Pfam" id="PF10969">
    <property type="entry name" value="DUF2771"/>
    <property type="match status" value="1"/>
</dbReference>
<evidence type="ECO:0008006" key="4">
    <source>
        <dbReference type="Google" id="ProtNLM"/>
    </source>
</evidence>
<reference evidence="2 3" key="1">
    <citation type="submission" date="2023-07" db="EMBL/GenBank/DDBJ databases">
        <title>Sequencing the genomes of 1000 actinobacteria strains.</title>
        <authorList>
            <person name="Klenk H.-P."/>
        </authorList>
    </citation>
    <scope>NUCLEOTIDE SEQUENCE [LARGE SCALE GENOMIC DNA]</scope>
    <source>
        <strain evidence="2 3">DSM 44508</strain>
    </source>
</reference>
<proteinExistence type="predicted"/>
<sequence>MKAKTRKTIIQISGLVAAVAVVVVASVLFQNWWNNRPGPEPRDVAIQATIQDDTTDVFPFSICEPGVECEEAAPTILKLGADETMKLVLPKHVYDHDWSLLKIYDDPAANDEHYFGAYEQQTVDIKGSAEPVEKNSTTRPQLVVVEVKAVMIGHDANGVETPYTTTWSIGFDSPATNP</sequence>
<dbReference type="RefSeq" id="WP_277103969.1">
    <property type="nucleotide sequence ID" value="NZ_BAAAJS010000068.1"/>
</dbReference>